<gene>
    <name evidence="1" type="ORF">C8Q69DRAFT_469381</name>
</gene>
<dbReference type="GeneID" id="39600034"/>
<accession>A0A443HTT5</accession>
<name>A0A443HTT5_BYSSP</name>
<dbReference type="Pfam" id="PF14441">
    <property type="entry name" value="OTT_1508_deam"/>
    <property type="match status" value="1"/>
</dbReference>
<dbReference type="STRING" id="264951.A0A443HTT5"/>
<evidence type="ECO:0000313" key="2">
    <source>
        <dbReference type="Proteomes" id="UP000283841"/>
    </source>
</evidence>
<dbReference type="AlphaFoldDB" id="A0A443HTT5"/>
<reference evidence="1 2" key="1">
    <citation type="journal article" date="2018" name="Front. Microbiol.">
        <title>Genomic and genetic insights into a cosmopolitan fungus, Paecilomyces variotii (Eurotiales).</title>
        <authorList>
            <person name="Urquhart A.S."/>
            <person name="Mondo S.J."/>
            <person name="Makela M.R."/>
            <person name="Hane J.K."/>
            <person name="Wiebenga A."/>
            <person name="He G."/>
            <person name="Mihaltcheva S."/>
            <person name="Pangilinan J."/>
            <person name="Lipzen A."/>
            <person name="Barry K."/>
            <person name="de Vries R.P."/>
            <person name="Grigoriev I.V."/>
            <person name="Idnurm A."/>
        </authorList>
    </citation>
    <scope>NUCLEOTIDE SEQUENCE [LARGE SCALE GENOMIC DNA]</scope>
    <source>
        <strain evidence="1 2">CBS 101075</strain>
    </source>
</reference>
<dbReference type="VEuPathDB" id="FungiDB:C8Q69DRAFT_469381"/>
<dbReference type="Proteomes" id="UP000283841">
    <property type="component" value="Unassembled WGS sequence"/>
</dbReference>
<sequence>MGSNIREAELKISPTAERITELLAAISKLQNHYHEFYQGQLGVPSSLPGDYPHATSTILDALADLSVSQGRPDSIALALRINRNTQSVDIIASKNQDVPPDAVVHLHQIWYFLRRLSNRYWTIHPHGTGETIGDREFRDVSLQFADNCVKFSSKRLKEIINSRFLDVIDVSADILDPDHAFYGFRDSIRAVQHMLSRDENTFHDEDWRLLFFCLREVEKATDRLYKSDGLLQNHRKLRSLVYTGWLSRVTSVWTSYDNLMKATVSPVFHDLFSLELNIHALLPETGKLSSVAQSAKQWEDVLEAALAYNNEYGDPRYTPSGVLDLNRIEADTIYMAQEGVPREIVVHAETKLLAAIEKTQQEQPELPKAFAYISTTEFPCHGCDCFSRAFNITHGTSWKTKRGYGAACPSWMFPSVLSTRDDVLKATYNMIATDWAAYYRGYLPRPASSYSDSPPQPPRGGDVLDFYEEEAADIMAKMTELRRDMEN</sequence>
<dbReference type="InterPro" id="IPR027796">
    <property type="entry name" value="OTT_1508_deam-like"/>
</dbReference>
<dbReference type="EMBL" id="RCNU01000006">
    <property type="protein sequence ID" value="RWQ95226.1"/>
    <property type="molecule type" value="Genomic_DNA"/>
</dbReference>
<organism evidence="1 2">
    <name type="scientific">Byssochlamys spectabilis</name>
    <name type="common">Paecilomyces variotii</name>
    <dbReference type="NCBI Taxonomy" id="264951"/>
    <lineage>
        <taxon>Eukaryota</taxon>
        <taxon>Fungi</taxon>
        <taxon>Dikarya</taxon>
        <taxon>Ascomycota</taxon>
        <taxon>Pezizomycotina</taxon>
        <taxon>Eurotiomycetes</taxon>
        <taxon>Eurotiomycetidae</taxon>
        <taxon>Eurotiales</taxon>
        <taxon>Thermoascaceae</taxon>
        <taxon>Paecilomyces</taxon>
    </lineage>
</organism>
<keyword evidence="2" id="KW-1185">Reference proteome</keyword>
<proteinExistence type="predicted"/>
<comment type="caution">
    <text evidence="1">The sequence shown here is derived from an EMBL/GenBank/DDBJ whole genome shotgun (WGS) entry which is preliminary data.</text>
</comment>
<evidence type="ECO:0000313" key="1">
    <source>
        <dbReference type="EMBL" id="RWQ95226.1"/>
    </source>
</evidence>
<dbReference type="RefSeq" id="XP_028484871.1">
    <property type="nucleotide sequence ID" value="XM_028630757.1"/>
</dbReference>
<protein>
    <submittedName>
        <fullName evidence="1">Uncharacterized protein</fullName>
    </submittedName>
</protein>